<proteinExistence type="predicted"/>
<dbReference type="Proteomes" id="UP000887580">
    <property type="component" value="Unplaced"/>
</dbReference>
<evidence type="ECO:0000313" key="1">
    <source>
        <dbReference type="Proteomes" id="UP000887580"/>
    </source>
</evidence>
<dbReference type="WBParaSite" id="PS1159_v2.g16827.t1">
    <property type="protein sequence ID" value="PS1159_v2.g16827.t1"/>
    <property type="gene ID" value="PS1159_v2.g16827"/>
</dbReference>
<name>A0AC35FEV5_9BILA</name>
<sequence>MKYFIAFAFLCLFAVVTFGHHNSGHGEKRFFINAPRNVIRNPNLPSCKNNEKCPTGTFCDTQTGQCRKLLDGKQ</sequence>
<reference evidence="2" key="1">
    <citation type="submission" date="2022-11" db="UniProtKB">
        <authorList>
            <consortium name="WormBaseParasite"/>
        </authorList>
    </citation>
    <scope>IDENTIFICATION</scope>
</reference>
<protein>
    <submittedName>
        <fullName evidence="2">Uncharacterized protein</fullName>
    </submittedName>
</protein>
<organism evidence="1 2">
    <name type="scientific">Panagrolaimus sp. PS1159</name>
    <dbReference type="NCBI Taxonomy" id="55785"/>
    <lineage>
        <taxon>Eukaryota</taxon>
        <taxon>Metazoa</taxon>
        <taxon>Ecdysozoa</taxon>
        <taxon>Nematoda</taxon>
        <taxon>Chromadorea</taxon>
        <taxon>Rhabditida</taxon>
        <taxon>Tylenchina</taxon>
        <taxon>Panagrolaimomorpha</taxon>
        <taxon>Panagrolaimoidea</taxon>
        <taxon>Panagrolaimidae</taxon>
        <taxon>Panagrolaimus</taxon>
    </lineage>
</organism>
<evidence type="ECO:0000313" key="2">
    <source>
        <dbReference type="WBParaSite" id="PS1159_v2.g16827.t1"/>
    </source>
</evidence>
<accession>A0AC35FEV5</accession>